<dbReference type="PANTHER" id="PTHR43280">
    <property type="entry name" value="ARAC-FAMILY TRANSCRIPTIONAL REGULATOR"/>
    <property type="match status" value="1"/>
</dbReference>
<dbReference type="EMBL" id="JABAFV010000019">
    <property type="protein sequence ID" value="NME50511.1"/>
    <property type="molecule type" value="Genomic_DNA"/>
</dbReference>
<dbReference type="PROSITE" id="PS01124">
    <property type="entry name" value="HTH_ARAC_FAMILY_2"/>
    <property type="match status" value="1"/>
</dbReference>
<dbReference type="GO" id="GO:0003700">
    <property type="term" value="F:DNA-binding transcription factor activity"/>
    <property type="evidence" value="ECO:0007669"/>
    <property type="project" value="InterPro"/>
</dbReference>
<name>A0A7X9NN93_9ENTE</name>
<evidence type="ECO:0000259" key="4">
    <source>
        <dbReference type="PROSITE" id="PS01124"/>
    </source>
</evidence>
<dbReference type="InterPro" id="IPR009057">
    <property type="entry name" value="Homeodomain-like_sf"/>
</dbReference>
<dbReference type="SUPFAM" id="SSF51215">
    <property type="entry name" value="Regulatory protein AraC"/>
    <property type="match status" value="1"/>
</dbReference>
<dbReference type="Pfam" id="PF12833">
    <property type="entry name" value="HTH_18"/>
    <property type="match status" value="1"/>
</dbReference>
<dbReference type="AlphaFoldDB" id="A0A7X9NN93"/>
<dbReference type="Proteomes" id="UP000588071">
    <property type="component" value="Unassembled WGS sequence"/>
</dbReference>
<evidence type="ECO:0000256" key="2">
    <source>
        <dbReference type="ARBA" id="ARBA00023125"/>
    </source>
</evidence>
<evidence type="ECO:0000313" key="5">
    <source>
        <dbReference type="EMBL" id="NME50511.1"/>
    </source>
</evidence>
<dbReference type="GeneID" id="60870689"/>
<dbReference type="InterPro" id="IPR014710">
    <property type="entry name" value="RmlC-like_jellyroll"/>
</dbReference>
<organism evidence="5 6">
    <name type="scientific">Enterococcus cecorum</name>
    <dbReference type="NCBI Taxonomy" id="44008"/>
    <lineage>
        <taxon>Bacteria</taxon>
        <taxon>Bacillati</taxon>
        <taxon>Bacillota</taxon>
        <taxon>Bacilli</taxon>
        <taxon>Lactobacillales</taxon>
        <taxon>Enterococcaceae</taxon>
        <taxon>Enterococcus</taxon>
    </lineage>
</organism>
<comment type="caution">
    <text evidence="5">The sequence shown here is derived from an EMBL/GenBank/DDBJ whole genome shotgun (WGS) entry which is preliminary data.</text>
</comment>
<proteinExistence type="predicted"/>
<evidence type="ECO:0000256" key="3">
    <source>
        <dbReference type="ARBA" id="ARBA00023163"/>
    </source>
</evidence>
<keyword evidence="1" id="KW-0805">Transcription regulation</keyword>
<dbReference type="Gene3D" id="1.10.10.60">
    <property type="entry name" value="Homeodomain-like"/>
    <property type="match status" value="2"/>
</dbReference>
<dbReference type="SUPFAM" id="SSF46689">
    <property type="entry name" value="Homeodomain-like"/>
    <property type="match status" value="1"/>
</dbReference>
<feature type="domain" description="HTH araC/xylS-type" evidence="4">
    <location>
        <begin position="186"/>
        <end position="284"/>
    </location>
</feature>
<dbReference type="SMART" id="SM00342">
    <property type="entry name" value="HTH_ARAC"/>
    <property type="match status" value="1"/>
</dbReference>
<dbReference type="PANTHER" id="PTHR43280:SF2">
    <property type="entry name" value="HTH-TYPE TRANSCRIPTIONAL REGULATOR EXSA"/>
    <property type="match status" value="1"/>
</dbReference>
<accession>A0A7X9NN93</accession>
<protein>
    <submittedName>
        <fullName evidence="5">Helix-turn-helix transcriptional regulator</fullName>
    </submittedName>
</protein>
<dbReference type="InterPro" id="IPR037923">
    <property type="entry name" value="HTH-like"/>
</dbReference>
<sequence>MNMDSEHELVQPVKFLPIWYELFNEQPRNQLPAIIPSHWHRGIELSYTYSGTIDEFVINKEVFSTQPKTILVINSREIHSIKTTANGSALSIIFPYNYVKNLYPNIDSFELQLNKPELFTDIQHNQYQQIQVLCQEFFTLANEKKEYYQFDLYILVLQILKKLVQYFRVPKQALSQQSIFILNRLQKITDYLEENYQQSISLDELAMYMHLSKEYLSRFFKQHMQLTIGEYLRNIRIQSAYTAIVNSSETLTNIAFANGFSGLRSMNRALESRYAMTASDIRAKKGK</sequence>
<dbReference type="RefSeq" id="WP_016250238.1">
    <property type="nucleotide sequence ID" value="NZ_JAKYKV010000015.1"/>
</dbReference>
<reference evidence="5 6" key="1">
    <citation type="submission" date="2020-04" db="EMBL/GenBank/DDBJ databases">
        <authorList>
            <person name="Hitch T.C.A."/>
            <person name="Wylensek D."/>
            <person name="Clavel T."/>
        </authorList>
    </citation>
    <scope>NUCLEOTIDE SEQUENCE [LARGE SCALE GENOMIC DNA]</scope>
    <source>
        <strain evidence="5 6">WCA-380-WT-3C</strain>
    </source>
</reference>
<keyword evidence="2" id="KW-0238">DNA-binding</keyword>
<evidence type="ECO:0000256" key="1">
    <source>
        <dbReference type="ARBA" id="ARBA00023015"/>
    </source>
</evidence>
<dbReference type="GO" id="GO:0043565">
    <property type="term" value="F:sequence-specific DNA binding"/>
    <property type="evidence" value="ECO:0007669"/>
    <property type="project" value="InterPro"/>
</dbReference>
<gene>
    <name evidence="5" type="ORF">HF857_09840</name>
</gene>
<evidence type="ECO:0000313" key="6">
    <source>
        <dbReference type="Proteomes" id="UP000588071"/>
    </source>
</evidence>
<dbReference type="InterPro" id="IPR018060">
    <property type="entry name" value="HTH_AraC"/>
</dbReference>
<dbReference type="Gene3D" id="2.60.120.10">
    <property type="entry name" value="Jelly Rolls"/>
    <property type="match status" value="1"/>
</dbReference>
<keyword evidence="3" id="KW-0804">Transcription</keyword>